<proteinExistence type="predicted"/>
<dbReference type="SUPFAM" id="SSF54909">
    <property type="entry name" value="Dimeric alpha+beta barrel"/>
    <property type="match status" value="1"/>
</dbReference>
<evidence type="ECO:0008006" key="3">
    <source>
        <dbReference type="Google" id="ProtNLM"/>
    </source>
</evidence>
<keyword evidence="2" id="KW-1185">Reference proteome</keyword>
<dbReference type="EMBL" id="QLYX01000001">
    <property type="protein sequence ID" value="RAY16991.1"/>
    <property type="molecule type" value="Genomic_DNA"/>
</dbReference>
<evidence type="ECO:0000313" key="2">
    <source>
        <dbReference type="Proteomes" id="UP000251891"/>
    </source>
</evidence>
<dbReference type="Proteomes" id="UP000251891">
    <property type="component" value="Unassembled WGS sequence"/>
</dbReference>
<comment type="caution">
    <text evidence="1">The sequence shown here is derived from an EMBL/GenBank/DDBJ whole genome shotgun (WGS) entry which is preliminary data.</text>
</comment>
<evidence type="ECO:0000313" key="1">
    <source>
        <dbReference type="EMBL" id="RAY16991.1"/>
    </source>
</evidence>
<accession>A0A365HD07</accession>
<dbReference type="InterPro" id="IPR011008">
    <property type="entry name" value="Dimeric_a/b-barrel"/>
</dbReference>
<protein>
    <recommendedName>
        <fullName evidence="3">EthD family reductase</fullName>
    </recommendedName>
</protein>
<name>A0A365HD07_9ACTN</name>
<sequence>MVRAALLAWASPVPDRTAEFVEWYEKVHIPDVRAAIPTIEKVIRYRLVDPADSGRPPRFLTFYDLGEVEVAAAEASLTEAATSGQMQLSPAMDLADNPPALQWYVRDSGEL</sequence>
<dbReference type="RefSeq" id="WP_111863042.1">
    <property type="nucleotide sequence ID" value="NZ_QLYX01000001.1"/>
</dbReference>
<reference evidence="1 2" key="1">
    <citation type="submission" date="2018-06" db="EMBL/GenBank/DDBJ databases">
        <title>Actinomadura craniellae sp. nov. isolated from marine sponge Craniella sp.</title>
        <authorList>
            <person name="Li L."/>
            <person name="Xu Q.H."/>
            <person name="Lin H.W."/>
            <person name="Lu Y.H."/>
        </authorList>
    </citation>
    <scope>NUCLEOTIDE SEQUENCE [LARGE SCALE GENOMIC DNA]</scope>
    <source>
        <strain evidence="1 2">LHW63021</strain>
    </source>
</reference>
<dbReference type="AlphaFoldDB" id="A0A365HD07"/>
<gene>
    <name evidence="1" type="ORF">DPM19_02165</name>
</gene>
<dbReference type="OrthoDB" id="3481501at2"/>
<organism evidence="1 2">
    <name type="scientific">Actinomadura craniellae</name>
    <dbReference type="NCBI Taxonomy" id="2231787"/>
    <lineage>
        <taxon>Bacteria</taxon>
        <taxon>Bacillati</taxon>
        <taxon>Actinomycetota</taxon>
        <taxon>Actinomycetes</taxon>
        <taxon>Streptosporangiales</taxon>
        <taxon>Thermomonosporaceae</taxon>
        <taxon>Actinomadura</taxon>
    </lineage>
</organism>
<dbReference type="Gene3D" id="3.30.70.100">
    <property type="match status" value="1"/>
</dbReference>